<reference evidence="2" key="1">
    <citation type="submission" date="2017-11" db="EMBL/GenBank/DDBJ databases">
        <authorList>
            <person name="Lima N.C."/>
            <person name="Parody-Merino A.M."/>
            <person name="Battley P.F."/>
            <person name="Fidler A.E."/>
            <person name="Prosdocimi F."/>
        </authorList>
    </citation>
    <scope>NUCLEOTIDE SEQUENCE [LARGE SCALE GENOMIC DNA]</scope>
</reference>
<organism evidence="1 2">
    <name type="scientific">Limosa lapponica baueri</name>
    <dbReference type="NCBI Taxonomy" id="1758121"/>
    <lineage>
        <taxon>Eukaryota</taxon>
        <taxon>Metazoa</taxon>
        <taxon>Chordata</taxon>
        <taxon>Craniata</taxon>
        <taxon>Vertebrata</taxon>
        <taxon>Euteleostomi</taxon>
        <taxon>Archelosauria</taxon>
        <taxon>Archosauria</taxon>
        <taxon>Dinosauria</taxon>
        <taxon>Saurischia</taxon>
        <taxon>Theropoda</taxon>
        <taxon>Coelurosauria</taxon>
        <taxon>Aves</taxon>
        <taxon>Neognathae</taxon>
        <taxon>Neoaves</taxon>
        <taxon>Charadriiformes</taxon>
        <taxon>Scolopacidae</taxon>
        <taxon>Limosa</taxon>
    </lineage>
</organism>
<reference evidence="2" key="2">
    <citation type="submission" date="2017-12" db="EMBL/GenBank/DDBJ databases">
        <title>Genome sequence of the Bar-tailed Godwit (Limosa lapponica baueri).</title>
        <authorList>
            <person name="Lima N.C.B."/>
            <person name="Parody-Merino A.M."/>
            <person name="Battley P.F."/>
            <person name="Fidler A.E."/>
            <person name="Prosdocimi F."/>
        </authorList>
    </citation>
    <scope>NUCLEOTIDE SEQUENCE [LARGE SCALE GENOMIC DNA]</scope>
</reference>
<evidence type="ECO:0000313" key="1">
    <source>
        <dbReference type="EMBL" id="PKU47021.1"/>
    </source>
</evidence>
<dbReference type="AlphaFoldDB" id="A0A2I0ULU8"/>
<name>A0A2I0ULU8_LIMLA</name>
<sequence>MSRCLMNEGPGEQVESLWPSEELDPNILNYRKNVTLRTVAYGDNFHITVVKGACVNATVQLQERLQPNAGKQDYPVILWRMKIYRSIFYLGKG</sequence>
<dbReference type="Proteomes" id="UP000233556">
    <property type="component" value="Unassembled WGS sequence"/>
</dbReference>
<dbReference type="EMBL" id="KZ505691">
    <property type="protein sequence ID" value="PKU47021.1"/>
    <property type="molecule type" value="Genomic_DNA"/>
</dbReference>
<gene>
    <name evidence="1" type="ORF">llap_2674</name>
</gene>
<evidence type="ECO:0000313" key="2">
    <source>
        <dbReference type="Proteomes" id="UP000233556"/>
    </source>
</evidence>
<proteinExistence type="predicted"/>
<keyword evidence="2" id="KW-1185">Reference proteome</keyword>
<protein>
    <submittedName>
        <fullName evidence="1">Uncharacterized protein</fullName>
    </submittedName>
</protein>
<accession>A0A2I0ULU8</accession>